<keyword evidence="8" id="KW-0129">CBS domain</keyword>
<evidence type="ECO:0000256" key="8">
    <source>
        <dbReference type="PROSITE-ProRule" id="PRU00703"/>
    </source>
</evidence>
<dbReference type="CDD" id="cd03684">
    <property type="entry name" value="ClC_3_like"/>
    <property type="match status" value="1"/>
</dbReference>
<keyword evidence="5 9" id="KW-0406">Ion transport</keyword>
<dbReference type="GO" id="GO:0005769">
    <property type="term" value="C:early endosome"/>
    <property type="evidence" value="ECO:0007669"/>
    <property type="project" value="TreeGrafter"/>
</dbReference>
<dbReference type="AlphaFoldDB" id="A0A2T0FD81"/>
<comment type="caution">
    <text evidence="11">The sequence shown here is derived from an EMBL/GenBank/DDBJ whole genome shotgun (WGS) entry which is preliminary data.</text>
</comment>
<organism evidence="11 12">
    <name type="scientific">Wickerhamiella sorbophila</name>
    <dbReference type="NCBI Taxonomy" id="45607"/>
    <lineage>
        <taxon>Eukaryota</taxon>
        <taxon>Fungi</taxon>
        <taxon>Dikarya</taxon>
        <taxon>Ascomycota</taxon>
        <taxon>Saccharomycotina</taxon>
        <taxon>Dipodascomycetes</taxon>
        <taxon>Dipodascales</taxon>
        <taxon>Trichomonascaceae</taxon>
        <taxon>Wickerhamiella</taxon>
    </lineage>
</organism>
<dbReference type="STRING" id="45607.A0A2T0FD81"/>
<keyword evidence="12" id="KW-1185">Reference proteome</keyword>
<dbReference type="SUPFAM" id="SSF54631">
    <property type="entry name" value="CBS-domain pair"/>
    <property type="match status" value="1"/>
</dbReference>
<dbReference type="GO" id="GO:0006878">
    <property type="term" value="P:intracellular copper ion homeostasis"/>
    <property type="evidence" value="ECO:0007669"/>
    <property type="project" value="TreeGrafter"/>
</dbReference>
<feature type="transmembrane region" description="Helical" evidence="9">
    <location>
        <begin position="213"/>
        <end position="237"/>
    </location>
</feature>
<evidence type="ECO:0000256" key="4">
    <source>
        <dbReference type="ARBA" id="ARBA00022989"/>
    </source>
</evidence>
<evidence type="ECO:0000256" key="3">
    <source>
        <dbReference type="ARBA" id="ARBA00022692"/>
    </source>
</evidence>
<keyword evidence="3 9" id="KW-0812">Transmembrane</keyword>
<dbReference type="PANTHER" id="PTHR45711:SF9">
    <property type="entry name" value="ANION_PROTON EXCHANGE TRANSPORTER GEF1"/>
    <property type="match status" value="1"/>
</dbReference>
<evidence type="ECO:0000259" key="10">
    <source>
        <dbReference type="PROSITE" id="PS51371"/>
    </source>
</evidence>
<feature type="transmembrane region" description="Helical" evidence="9">
    <location>
        <begin position="483"/>
        <end position="501"/>
    </location>
</feature>
<evidence type="ECO:0000256" key="9">
    <source>
        <dbReference type="RuleBase" id="RU361221"/>
    </source>
</evidence>
<dbReference type="Pfam" id="PF00654">
    <property type="entry name" value="Voltage_CLC"/>
    <property type="match status" value="1"/>
</dbReference>
<keyword evidence="6 9" id="KW-0472">Membrane</keyword>
<gene>
    <name evidence="11" type="ORF">B9G98_00574</name>
</gene>
<evidence type="ECO:0000313" key="12">
    <source>
        <dbReference type="Proteomes" id="UP000238350"/>
    </source>
</evidence>
<dbReference type="InterPro" id="IPR046342">
    <property type="entry name" value="CBS_dom_sf"/>
</dbReference>
<reference evidence="11 12" key="1">
    <citation type="submission" date="2017-04" db="EMBL/GenBank/DDBJ databases">
        <title>Genome sequencing of [Candida] sorbophila.</title>
        <authorList>
            <person name="Ahn J.O."/>
        </authorList>
    </citation>
    <scope>NUCLEOTIDE SEQUENCE [LARGE SCALE GENOMIC DNA]</scope>
    <source>
        <strain evidence="11 12">DS02</strain>
    </source>
</reference>
<dbReference type="Proteomes" id="UP000238350">
    <property type="component" value="Unassembled WGS sequence"/>
</dbReference>
<evidence type="ECO:0000256" key="7">
    <source>
        <dbReference type="ARBA" id="ARBA00023214"/>
    </source>
</evidence>
<dbReference type="GO" id="GO:0005783">
    <property type="term" value="C:endoplasmic reticulum"/>
    <property type="evidence" value="ECO:0007669"/>
    <property type="project" value="TreeGrafter"/>
</dbReference>
<feature type="transmembrane region" description="Helical" evidence="9">
    <location>
        <begin position="331"/>
        <end position="348"/>
    </location>
</feature>
<dbReference type="Pfam" id="PF00571">
    <property type="entry name" value="CBS"/>
    <property type="match status" value="1"/>
</dbReference>
<dbReference type="InterPro" id="IPR001807">
    <property type="entry name" value="ClC"/>
</dbReference>
<dbReference type="Gene3D" id="3.10.580.10">
    <property type="entry name" value="CBS-domain"/>
    <property type="match status" value="1"/>
</dbReference>
<feature type="transmembrane region" description="Helical" evidence="9">
    <location>
        <begin position="380"/>
        <end position="401"/>
    </location>
</feature>
<sequence>MAKVTTIDWVEDAETENIKRLKQAAQQYGSSFRARAENLYVHCQGWLVLAAAGAVIGVIAFMLNIVTALLVDYKLGYCSGGFYLNQTFCCLGEAEDCAMWHPWASIGILRYFVYVILSTVFAAMACLLVLEFAPFAAGSGISEIKCIVAGYLIPDFLGFKTLAIKALSLPLTIASGFSVGKEGPSVHYSACVANVIGQLISGYRQHNPKRRDLLIACSAAGVAVAFGSPIGGVLFSIEEISPVNIEIATIWRSYFCCLVATGVLALLNPFRTGQMVLFSVTYDQPWHFFDLPAFIVLGAFGGLMGEFIIKWNLRFQSLRKQYLKAYALQEVALIATITAAVCYFNEYLSVDMTKSMQILFHECEHGWSHPSCDVNHQTRLAFSLAVALIIRTALVLVSYGAKVPAGIFVPSLAIGALFGRFVGTLMLAFHQRFPDLGMFSGCIPDKPCINPGAYAALGAGALLAGVMHITIAVVLIMFELTGALFYIVPTMIVVGITKFIGDAVGAHGGIADMAIVANNYPVLTDELELKGVVEDVMQTPVAIVPDSLPPDPLNHPTYPVLDGNGYLLASVNADEVQTDIPFDMHSSVLNKNPIMVTLGTPLDWIHEIFIQLAPKVVFVTAEGKLVGIVTRRDLVNHVKTNLSVPSELEHKIVGAIAEYAQKLFGPSPPTNSP</sequence>
<feature type="transmembrane region" description="Helical" evidence="9">
    <location>
        <begin position="249"/>
        <end position="267"/>
    </location>
</feature>
<feature type="transmembrane region" description="Helical" evidence="9">
    <location>
        <begin position="108"/>
        <end position="130"/>
    </location>
</feature>
<evidence type="ECO:0000256" key="6">
    <source>
        <dbReference type="ARBA" id="ARBA00023136"/>
    </source>
</evidence>
<feature type="domain" description="CBS" evidence="10">
    <location>
        <begin position="589"/>
        <end position="644"/>
    </location>
</feature>
<dbReference type="PROSITE" id="PS51371">
    <property type="entry name" value="CBS"/>
    <property type="match status" value="1"/>
</dbReference>
<protein>
    <recommendedName>
        <fullName evidence="9">Chloride channel protein</fullName>
    </recommendedName>
</protein>
<dbReference type="GO" id="GO:0005794">
    <property type="term" value="C:Golgi apparatus"/>
    <property type="evidence" value="ECO:0007669"/>
    <property type="project" value="TreeGrafter"/>
</dbReference>
<feature type="transmembrane region" description="Helical" evidence="9">
    <location>
        <begin position="288"/>
        <end position="311"/>
    </location>
</feature>
<keyword evidence="4 9" id="KW-1133">Transmembrane helix</keyword>
<keyword evidence="7 9" id="KW-0868">Chloride</keyword>
<keyword evidence="2 9" id="KW-0813">Transport</keyword>
<feature type="transmembrane region" description="Helical" evidence="9">
    <location>
        <begin position="45"/>
        <end position="71"/>
    </location>
</feature>
<dbReference type="PANTHER" id="PTHR45711">
    <property type="entry name" value="CHLORIDE CHANNEL PROTEIN"/>
    <property type="match status" value="1"/>
</dbReference>
<dbReference type="Gene3D" id="1.10.3080.10">
    <property type="entry name" value="Clc chloride channel"/>
    <property type="match status" value="1"/>
</dbReference>
<dbReference type="InterPro" id="IPR000644">
    <property type="entry name" value="CBS_dom"/>
</dbReference>
<evidence type="ECO:0000256" key="2">
    <source>
        <dbReference type="ARBA" id="ARBA00022448"/>
    </source>
</evidence>
<name>A0A2T0FD81_9ASCO</name>
<dbReference type="InterPro" id="IPR014743">
    <property type="entry name" value="Cl-channel_core"/>
</dbReference>
<feature type="transmembrane region" description="Helical" evidence="9">
    <location>
        <begin position="453"/>
        <end position="477"/>
    </location>
</feature>
<accession>A0A2T0FD81</accession>
<proteinExistence type="inferred from homology"/>
<dbReference type="OrthoDB" id="44789at2759"/>
<dbReference type="GeneID" id="36514323"/>
<dbReference type="GO" id="GO:0005247">
    <property type="term" value="F:voltage-gated chloride channel activity"/>
    <property type="evidence" value="ECO:0007669"/>
    <property type="project" value="TreeGrafter"/>
</dbReference>
<evidence type="ECO:0000313" key="11">
    <source>
        <dbReference type="EMBL" id="PRT52954.1"/>
    </source>
</evidence>
<evidence type="ECO:0000256" key="1">
    <source>
        <dbReference type="ARBA" id="ARBA00004141"/>
    </source>
</evidence>
<dbReference type="GO" id="GO:0005886">
    <property type="term" value="C:plasma membrane"/>
    <property type="evidence" value="ECO:0007669"/>
    <property type="project" value="TreeGrafter"/>
</dbReference>
<dbReference type="GO" id="GO:0000324">
    <property type="term" value="C:fungal-type vacuole"/>
    <property type="evidence" value="ECO:0007669"/>
    <property type="project" value="TreeGrafter"/>
</dbReference>
<comment type="similarity">
    <text evidence="9">Belongs to the chloride channel (TC 2.A.49) family.</text>
</comment>
<dbReference type="EMBL" id="NDIQ01000001">
    <property type="protein sequence ID" value="PRT52954.1"/>
    <property type="molecule type" value="Genomic_DNA"/>
</dbReference>
<feature type="transmembrane region" description="Helical" evidence="9">
    <location>
        <begin position="407"/>
        <end position="429"/>
    </location>
</feature>
<dbReference type="PRINTS" id="PR00762">
    <property type="entry name" value="CLCHANNEL"/>
</dbReference>
<dbReference type="SUPFAM" id="SSF81340">
    <property type="entry name" value="Clc chloride channel"/>
    <property type="match status" value="1"/>
</dbReference>
<dbReference type="GO" id="GO:0006879">
    <property type="term" value="P:intracellular iron ion homeostasis"/>
    <property type="evidence" value="ECO:0007669"/>
    <property type="project" value="TreeGrafter"/>
</dbReference>
<comment type="subcellular location">
    <subcellularLocation>
        <location evidence="1 9">Membrane</location>
        <topology evidence="1 9">Multi-pass membrane protein</topology>
    </subcellularLocation>
</comment>
<evidence type="ECO:0000256" key="5">
    <source>
        <dbReference type="ARBA" id="ARBA00023065"/>
    </source>
</evidence>
<dbReference type="RefSeq" id="XP_024662900.1">
    <property type="nucleotide sequence ID" value="XM_024807132.1"/>
</dbReference>